<organism evidence="3 4">
    <name type="scientific">Saccoglossus kowalevskii</name>
    <name type="common">Acorn worm</name>
    <dbReference type="NCBI Taxonomy" id="10224"/>
    <lineage>
        <taxon>Eukaryota</taxon>
        <taxon>Metazoa</taxon>
        <taxon>Hemichordata</taxon>
        <taxon>Enteropneusta</taxon>
        <taxon>Harrimaniidae</taxon>
        <taxon>Saccoglossus</taxon>
    </lineage>
</organism>
<dbReference type="PANTHER" id="PTHR31626:SF2">
    <property type="entry name" value="PROTEIN FAM171B"/>
    <property type="match status" value="1"/>
</dbReference>
<keyword evidence="1" id="KW-0472">Membrane</keyword>
<protein>
    <submittedName>
        <fullName evidence="4">Protein FAM171B-like</fullName>
    </submittedName>
</protein>
<keyword evidence="3" id="KW-1185">Reference proteome</keyword>
<dbReference type="GeneID" id="102810064"/>
<keyword evidence="1" id="KW-1133">Transmembrane helix</keyword>
<dbReference type="InterPro" id="IPR018890">
    <property type="entry name" value="FAM171"/>
</dbReference>
<evidence type="ECO:0000313" key="4">
    <source>
        <dbReference type="RefSeq" id="XP_006818807.1"/>
    </source>
</evidence>
<dbReference type="PANTHER" id="PTHR31626">
    <property type="entry name" value="SUSHI DOMAIN-CONTAINING PROTEIN"/>
    <property type="match status" value="1"/>
</dbReference>
<sequence length="373" mass="41787">MVLRNKEVLSKRNTNANGLTVIQLTLFSMEPGFIVKATYPEYAENSVFITKYEDQVLELNLMERKPAEVEILSDVVFITSQPTSDGQSAVVSFKPSLLPPSSTDSVSASLTMTWSPEHIPALLVPSSANPGISLPFNGTVHGVMEVHIRDGSTNREIPIIGNVDLYMPLNLDSTIIDVEKVAAWYYDEQKAVWIKSGYGKVLEFEGIKTWFYTAPHLSWWMAAEESKASTKEPFSGDDSEDFALSFHVIIIICVVCAFLVICIFNAIILRFCCKCSRSRKKRRPDAFDRRSSDEINMTEAGYINHGLYHADITMKSKIHSYDVHQNDVSTDTFDQKSPVVMVSQNQHNKGTSPRASIYYTKDASGDDDDGWIL</sequence>
<dbReference type="RefSeq" id="XP_006818807.1">
    <property type="nucleotide sequence ID" value="XM_006818744.1"/>
</dbReference>
<evidence type="ECO:0000256" key="1">
    <source>
        <dbReference type="SAM" id="Phobius"/>
    </source>
</evidence>
<keyword evidence="1" id="KW-0812">Transmembrane</keyword>
<evidence type="ECO:0000313" key="3">
    <source>
        <dbReference type="Proteomes" id="UP000694865"/>
    </source>
</evidence>
<name>A0ABM0MFL6_SACKO</name>
<feature type="transmembrane region" description="Helical" evidence="1">
    <location>
        <begin position="244"/>
        <end position="273"/>
    </location>
</feature>
<evidence type="ECO:0000259" key="2">
    <source>
        <dbReference type="Pfam" id="PF10577"/>
    </source>
</evidence>
<accession>A0ABM0MFL6</accession>
<dbReference type="Proteomes" id="UP000694865">
    <property type="component" value="Unplaced"/>
</dbReference>
<dbReference type="Pfam" id="PF10577">
    <property type="entry name" value="FAM171A1-2-B_N"/>
    <property type="match status" value="1"/>
</dbReference>
<gene>
    <name evidence="4" type="primary">LOC102810064</name>
</gene>
<reference evidence="4" key="1">
    <citation type="submission" date="2025-08" db="UniProtKB">
        <authorList>
            <consortium name="RefSeq"/>
        </authorList>
    </citation>
    <scope>IDENTIFICATION</scope>
    <source>
        <tissue evidence="4">Testes</tissue>
    </source>
</reference>
<feature type="domain" description="FAM171 N-terminal" evidence="2">
    <location>
        <begin position="2"/>
        <end position="223"/>
    </location>
</feature>
<proteinExistence type="predicted"/>
<dbReference type="InterPro" id="IPR048530">
    <property type="entry name" value="FAM171_N"/>
</dbReference>